<dbReference type="HAMAP" id="MF_01139">
    <property type="entry name" value="ISPT"/>
    <property type="match status" value="1"/>
</dbReference>
<feature type="binding site" evidence="2">
    <location>
        <position position="225"/>
    </location>
    <ligand>
        <name>Mg(2+)</name>
        <dbReference type="ChEBI" id="CHEBI:18420"/>
    </ligand>
</feature>
<comment type="cofactor">
    <cofactor evidence="2">
        <name>Mg(2+)</name>
        <dbReference type="ChEBI" id="CHEBI:18420"/>
    </cofactor>
    <text evidence="2">Binds 2 magnesium ions per subunit.</text>
</comment>
<keyword evidence="2" id="KW-0460">Magnesium</keyword>
<dbReference type="Gene3D" id="3.40.1180.10">
    <property type="entry name" value="Decaprenyl diphosphate synthase-like"/>
    <property type="match status" value="1"/>
</dbReference>
<dbReference type="CDD" id="cd00475">
    <property type="entry name" value="Cis_IPPS"/>
    <property type="match status" value="1"/>
</dbReference>
<comment type="similarity">
    <text evidence="2">Belongs to the UPP synthase family.</text>
</comment>
<dbReference type="EC" id="2.5.1.-" evidence="2"/>
<feature type="binding site" evidence="2">
    <location>
        <position position="43"/>
    </location>
    <ligand>
        <name>substrate</name>
    </ligand>
</feature>
<dbReference type="Pfam" id="PF01255">
    <property type="entry name" value="Prenyltransf"/>
    <property type="match status" value="1"/>
</dbReference>
<reference evidence="4 5" key="1">
    <citation type="submission" date="2020-08" db="EMBL/GenBank/DDBJ databases">
        <title>A Genomic Blueprint of the Chicken Gut Microbiome.</title>
        <authorList>
            <person name="Gilroy R."/>
            <person name="Ravi A."/>
            <person name="Getino M."/>
            <person name="Pursley I."/>
            <person name="Horton D.L."/>
            <person name="Alikhan N.-F."/>
            <person name="Baker D."/>
            <person name="Gharbi K."/>
            <person name="Hall N."/>
            <person name="Watson M."/>
            <person name="Adriaenssens E.M."/>
            <person name="Foster-Nyarko E."/>
            <person name="Jarju S."/>
            <person name="Secka A."/>
            <person name="Antonio M."/>
            <person name="Oren A."/>
            <person name="Chaudhuri R."/>
            <person name="La Ragione R.M."/>
            <person name="Hildebrand F."/>
            <person name="Pallen M.J."/>
        </authorList>
    </citation>
    <scope>NUCLEOTIDE SEQUENCE [LARGE SCALE GENOMIC DNA]</scope>
    <source>
        <strain evidence="4 5">Sa1YVA6</strain>
    </source>
</reference>
<feature type="active site" description="Proton acceptor" evidence="2">
    <location>
        <position position="86"/>
    </location>
</feature>
<feature type="binding site" evidence="2">
    <location>
        <begin position="212"/>
        <end position="214"/>
    </location>
    <ligand>
        <name>substrate</name>
    </ligand>
</feature>
<dbReference type="PANTHER" id="PTHR10291:SF0">
    <property type="entry name" value="DEHYDRODOLICHYL DIPHOSPHATE SYNTHASE 2"/>
    <property type="match status" value="1"/>
</dbReference>
<proteinExistence type="inferred from homology"/>
<gene>
    <name evidence="4" type="ORF">H9632_01805</name>
</gene>
<feature type="binding site" evidence="2">
    <location>
        <begin position="39"/>
        <end position="42"/>
    </location>
    <ligand>
        <name>substrate</name>
    </ligand>
</feature>
<dbReference type="PROSITE" id="PS01066">
    <property type="entry name" value="UPP_SYNTHASE"/>
    <property type="match status" value="1"/>
</dbReference>
<dbReference type="RefSeq" id="WP_191702408.1">
    <property type="nucleotide sequence ID" value="NZ_JACSPW010000001.1"/>
</dbReference>
<keyword evidence="5" id="KW-1185">Reference proteome</keyword>
<evidence type="ECO:0000256" key="3">
    <source>
        <dbReference type="SAM" id="MobiDB-lite"/>
    </source>
</evidence>
<evidence type="ECO:0000313" key="5">
    <source>
        <dbReference type="Proteomes" id="UP000600565"/>
    </source>
</evidence>
<feature type="binding site" evidence="2">
    <location>
        <position position="51"/>
    </location>
    <ligand>
        <name>substrate</name>
    </ligand>
</feature>
<feature type="binding site" evidence="2">
    <location>
        <position position="87"/>
    </location>
    <ligand>
        <name>substrate</name>
    </ligand>
</feature>
<name>A0ABR8XIM4_9BACL</name>
<accession>A0ABR8XIM4</accession>
<sequence>MFKKLFGKNTSKEQPFSDGSMDLVKGEDIPTHIAIIMDGNGRWAKKRSMPRVAGHHEGMKNVRKITRCACDLGVKVLTLYAFSTENWKRPKSEVEFLMRLPEQFLTSFLPELMERNIKVEMIGVMDSLPEYTQSALKKAMNETKDNTGLVLNFAMNYGGRAEIVMAMQQLMNDVEAGRLTIDELNEQHISKYVMTAHLPEPDLLIRTSGEVRISNFMLWQLAYTEFWFTDTHWPDFNEACLKEAISVYQNRNRRYGGLKGEETN</sequence>
<evidence type="ECO:0000256" key="1">
    <source>
        <dbReference type="ARBA" id="ARBA00022679"/>
    </source>
</evidence>
<dbReference type="InterPro" id="IPR036424">
    <property type="entry name" value="UPP_synth-like_sf"/>
</dbReference>
<dbReference type="InterPro" id="IPR018520">
    <property type="entry name" value="UPP_synth-like_CS"/>
</dbReference>
<feature type="binding site" evidence="2">
    <location>
        <position position="206"/>
    </location>
    <ligand>
        <name>substrate</name>
    </ligand>
</feature>
<feature type="binding site" evidence="2">
    <location>
        <position position="55"/>
    </location>
    <ligand>
        <name>substrate</name>
    </ligand>
</feature>
<dbReference type="NCBIfam" id="NF011405">
    <property type="entry name" value="PRK14830.1"/>
    <property type="match status" value="1"/>
</dbReference>
<feature type="binding site" evidence="2">
    <location>
        <position position="89"/>
    </location>
    <ligand>
        <name>substrate</name>
    </ligand>
</feature>
<dbReference type="InterPro" id="IPR001441">
    <property type="entry name" value="UPP_synth-like"/>
</dbReference>
<organism evidence="4 5">
    <name type="scientific">Solibacillus merdavium</name>
    <dbReference type="NCBI Taxonomy" id="2762218"/>
    <lineage>
        <taxon>Bacteria</taxon>
        <taxon>Bacillati</taxon>
        <taxon>Bacillota</taxon>
        <taxon>Bacilli</taxon>
        <taxon>Bacillales</taxon>
        <taxon>Caryophanaceae</taxon>
        <taxon>Solibacillus</taxon>
    </lineage>
</organism>
<evidence type="ECO:0000313" key="4">
    <source>
        <dbReference type="EMBL" id="MBD8031784.1"/>
    </source>
</evidence>
<dbReference type="SUPFAM" id="SSF64005">
    <property type="entry name" value="Undecaprenyl diphosphate synthase"/>
    <property type="match status" value="1"/>
</dbReference>
<dbReference type="GO" id="GO:0016740">
    <property type="term" value="F:transferase activity"/>
    <property type="evidence" value="ECO:0007669"/>
    <property type="project" value="UniProtKB-KW"/>
</dbReference>
<comment type="subunit">
    <text evidence="2">Homodimer.</text>
</comment>
<dbReference type="NCBIfam" id="TIGR00055">
    <property type="entry name" value="uppS"/>
    <property type="match status" value="1"/>
</dbReference>
<comment type="caution">
    <text evidence="4">The sequence shown here is derived from an EMBL/GenBank/DDBJ whole genome shotgun (WGS) entry which is preliminary data.</text>
</comment>
<feature type="binding site" evidence="2">
    <location>
        <position position="38"/>
    </location>
    <ligand>
        <name>Mg(2+)</name>
        <dbReference type="ChEBI" id="CHEBI:18420"/>
    </ligand>
</feature>
<evidence type="ECO:0000256" key="2">
    <source>
        <dbReference type="HAMAP-Rule" id="MF_01139"/>
    </source>
</evidence>
<comment type="function">
    <text evidence="2">Catalyzes the condensation of isopentenyl diphosphate (IPP) with allylic pyrophosphates generating different type of terpenoids.</text>
</comment>
<keyword evidence="1 2" id="KW-0808">Transferase</keyword>
<protein>
    <recommendedName>
        <fullName evidence="2">Isoprenyl transferase</fullName>
        <ecNumber evidence="2">2.5.1.-</ecNumber>
    </recommendedName>
</protein>
<feature type="binding site" evidence="2">
    <location>
        <begin position="83"/>
        <end position="85"/>
    </location>
    <ligand>
        <name>substrate</name>
    </ligand>
</feature>
<feature type="active site" evidence="2">
    <location>
        <position position="38"/>
    </location>
</feature>
<feature type="region of interest" description="Disordered" evidence="3">
    <location>
        <begin position="1"/>
        <end position="21"/>
    </location>
</feature>
<dbReference type="PANTHER" id="PTHR10291">
    <property type="entry name" value="DEHYDRODOLICHYL DIPHOSPHATE SYNTHASE FAMILY MEMBER"/>
    <property type="match status" value="1"/>
</dbReference>
<dbReference type="Proteomes" id="UP000600565">
    <property type="component" value="Unassembled WGS sequence"/>
</dbReference>
<dbReference type="EMBL" id="JACSPW010000001">
    <property type="protein sequence ID" value="MBD8031784.1"/>
    <property type="molecule type" value="Genomic_DNA"/>
</dbReference>
<keyword evidence="2" id="KW-0479">Metal-binding</keyword>